<gene>
    <name evidence="1" type="ORF">APX70_06962</name>
</gene>
<feature type="non-terminal residue" evidence="1">
    <location>
        <position position="1"/>
    </location>
</feature>
<organism evidence="1 2">
    <name type="scientific">Pseudomonas syringae pv. maculicola</name>
    <dbReference type="NCBI Taxonomy" id="59511"/>
    <lineage>
        <taxon>Bacteria</taxon>
        <taxon>Pseudomonadati</taxon>
        <taxon>Pseudomonadota</taxon>
        <taxon>Gammaproteobacteria</taxon>
        <taxon>Pseudomonadales</taxon>
        <taxon>Pseudomonadaceae</taxon>
        <taxon>Pseudomonas</taxon>
    </lineage>
</organism>
<protein>
    <submittedName>
        <fullName evidence="1">Oxidoreductase, molybdopterin binding protein</fullName>
    </submittedName>
</protein>
<dbReference type="InterPro" id="IPR036374">
    <property type="entry name" value="OxRdtase_Mopterin-bd_sf"/>
</dbReference>
<evidence type="ECO:0000313" key="1">
    <source>
        <dbReference type="EMBL" id="RML64433.1"/>
    </source>
</evidence>
<dbReference type="EMBL" id="RBNL01002806">
    <property type="protein sequence ID" value="RML64433.1"/>
    <property type="molecule type" value="Genomic_DNA"/>
</dbReference>
<evidence type="ECO:0000313" key="2">
    <source>
        <dbReference type="Proteomes" id="UP000282378"/>
    </source>
</evidence>
<dbReference type="AlphaFoldDB" id="A0A3M2XKU0"/>
<dbReference type="Proteomes" id="UP000282378">
    <property type="component" value="Unassembled WGS sequence"/>
</dbReference>
<name>A0A3M2XKU0_PSEYM</name>
<reference evidence="1 2" key="1">
    <citation type="submission" date="2018-08" db="EMBL/GenBank/DDBJ databases">
        <title>Recombination of ecologically and evolutionarily significant loci maintains genetic cohesion in the Pseudomonas syringae species complex.</title>
        <authorList>
            <person name="Dillon M."/>
            <person name="Thakur S."/>
            <person name="Almeida R.N.D."/>
            <person name="Weir B.S."/>
            <person name="Guttman D.S."/>
        </authorList>
    </citation>
    <scope>NUCLEOTIDE SEQUENCE [LARGE SCALE GENOMIC DNA]</scope>
    <source>
        <strain evidence="1 2">88_10</strain>
    </source>
</reference>
<comment type="caution">
    <text evidence="1">The sequence shown here is derived from an EMBL/GenBank/DDBJ whole genome shotgun (WGS) entry which is preliminary data.</text>
</comment>
<sequence>PKHIVEIFVSNENPGGYWEDQGYNWFSGI</sequence>
<proteinExistence type="predicted"/>
<dbReference type="SUPFAM" id="SSF56524">
    <property type="entry name" value="Oxidoreductase molybdopterin-binding domain"/>
    <property type="match status" value="1"/>
</dbReference>
<accession>A0A3M2XKU0</accession>